<evidence type="ECO:0000313" key="2">
    <source>
        <dbReference type="EMBL" id="ATZ51225.1"/>
    </source>
</evidence>
<evidence type="ECO:0000256" key="1">
    <source>
        <dbReference type="SAM" id="MobiDB-lite"/>
    </source>
</evidence>
<dbReference type="KEGG" id="bfu:BCIN_06g06450"/>
<feature type="compositionally biased region" description="Polar residues" evidence="1">
    <location>
        <begin position="161"/>
        <end position="170"/>
    </location>
</feature>
<reference evidence="2 3" key="2">
    <citation type="journal article" date="2012" name="Eukaryot. Cell">
        <title>Genome update of Botrytis cinerea strains B05.10 and T4.</title>
        <authorList>
            <person name="Staats M."/>
            <person name="van Kan J.A."/>
        </authorList>
    </citation>
    <scope>NUCLEOTIDE SEQUENCE [LARGE SCALE GENOMIC DNA]</scope>
    <source>
        <strain evidence="2 3">B05.10</strain>
    </source>
</reference>
<evidence type="ECO:0000313" key="3">
    <source>
        <dbReference type="Proteomes" id="UP000001798"/>
    </source>
</evidence>
<dbReference type="Proteomes" id="UP000001798">
    <property type="component" value="Chromosome 6"/>
</dbReference>
<accession>A0A384JKW0</accession>
<feature type="compositionally biased region" description="Basic and acidic residues" evidence="1">
    <location>
        <begin position="318"/>
        <end position="328"/>
    </location>
</feature>
<feature type="region of interest" description="Disordered" evidence="1">
    <location>
        <begin position="1"/>
        <end position="371"/>
    </location>
</feature>
<dbReference type="EMBL" id="CP009810">
    <property type="protein sequence ID" value="ATZ51225.1"/>
    <property type="molecule type" value="Genomic_DNA"/>
</dbReference>
<dbReference type="EMBL" id="CP009810">
    <property type="protein sequence ID" value="ATZ51224.1"/>
    <property type="molecule type" value="Genomic_DNA"/>
</dbReference>
<dbReference type="RefSeq" id="XP_024549464.1">
    <property type="nucleotide sequence ID" value="XM_024693679.1"/>
</dbReference>
<dbReference type="RefSeq" id="XP_024549465.1">
    <property type="nucleotide sequence ID" value="XM_024693678.1"/>
</dbReference>
<feature type="region of interest" description="Disordered" evidence="1">
    <location>
        <begin position="580"/>
        <end position="612"/>
    </location>
</feature>
<feature type="compositionally biased region" description="Polar residues" evidence="1">
    <location>
        <begin position="580"/>
        <end position="590"/>
    </location>
</feature>
<feature type="region of interest" description="Disordered" evidence="1">
    <location>
        <begin position="419"/>
        <end position="533"/>
    </location>
</feature>
<proteinExistence type="predicted"/>
<feature type="compositionally biased region" description="Basic and acidic residues" evidence="1">
    <location>
        <begin position="344"/>
        <end position="361"/>
    </location>
</feature>
<dbReference type="EMBL" id="CP009810">
    <property type="protein sequence ID" value="ATZ51226.1"/>
    <property type="molecule type" value="Genomic_DNA"/>
</dbReference>
<keyword evidence="3" id="KW-1185">Reference proteome</keyword>
<gene>
    <name evidence="2" type="ORF">BCIN_06g06450</name>
</gene>
<dbReference type="RefSeq" id="XP_024549466.1">
    <property type="nucleotide sequence ID" value="XM_024693680.1"/>
</dbReference>
<feature type="compositionally biased region" description="Low complexity" evidence="1">
    <location>
        <begin position="118"/>
        <end position="132"/>
    </location>
</feature>
<feature type="compositionally biased region" description="Polar residues" evidence="1">
    <location>
        <begin position="509"/>
        <end position="533"/>
    </location>
</feature>
<reference evidence="2 3" key="1">
    <citation type="journal article" date="2011" name="PLoS Genet.">
        <title>Genomic analysis of the necrotrophic fungal pathogens Sclerotinia sclerotiorum and Botrytis cinerea.</title>
        <authorList>
            <person name="Amselem J."/>
            <person name="Cuomo C.A."/>
            <person name="van Kan J.A."/>
            <person name="Viaud M."/>
            <person name="Benito E.P."/>
            <person name="Couloux A."/>
            <person name="Coutinho P.M."/>
            <person name="de Vries R.P."/>
            <person name="Dyer P.S."/>
            <person name="Fillinger S."/>
            <person name="Fournier E."/>
            <person name="Gout L."/>
            <person name="Hahn M."/>
            <person name="Kohn L."/>
            <person name="Lapalu N."/>
            <person name="Plummer K.M."/>
            <person name="Pradier J.M."/>
            <person name="Quevillon E."/>
            <person name="Sharon A."/>
            <person name="Simon A."/>
            <person name="ten Have A."/>
            <person name="Tudzynski B."/>
            <person name="Tudzynski P."/>
            <person name="Wincker P."/>
            <person name="Andrew M."/>
            <person name="Anthouard V."/>
            <person name="Beever R.E."/>
            <person name="Beffa R."/>
            <person name="Benoit I."/>
            <person name="Bouzid O."/>
            <person name="Brault B."/>
            <person name="Chen Z."/>
            <person name="Choquer M."/>
            <person name="Collemare J."/>
            <person name="Cotton P."/>
            <person name="Danchin E.G."/>
            <person name="Da Silva C."/>
            <person name="Gautier A."/>
            <person name="Giraud C."/>
            <person name="Giraud T."/>
            <person name="Gonzalez C."/>
            <person name="Grossetete S."/>
            <person name="Guldener U."/>
            <person name="Henrissat B."/>
            <person name="Howlett B.J."/>
            <person name="Kodira C."/>
            <person name="Kretschmer M."/>
            <person name="Lappartient A."/>
            <person name="Leroch M."/>
            <person name="Levis C."/>
            <person name="Mauceli E."/>
            <person name="Neuveglise C."/>
            <person name="Oeser B."/>
            <person name="Pearson M."/>
            <person name="Poulain J."/>
            <person name="Poussereau N."/>
            <person name="Quesneville H."/>
            <person name="Rascle C."/>
            <person name="Schumacher J."/>
            <person name="Segurens B."/>
            <person name="Sexton A."/>
            <person name="Silva E."/>
            <person name="Sirven C."/>
            <person name="Soanes D.M."/>
            <person name="Talbot N.J."/>
            <person name="Templeton M."/>
            <person name="Yandava C."/>
            <person name="Yarden O."/>
            <person name="Zeng Q."/>
            <person name="Rollins J.A."/>
            <person name="Lebrun M.H."/>
            <person name="Dickman M."/>
        </authorList>
    </citation>
    <scope>NUCLEOTIDE SEQUENCE [LARGE SCALE GENOMIC DNA]</scope>
    <source>
        <strain evidence="2 3">B05.10</strain>
    </source>
</reference>
<dbReference type="OrthoDB" id="5428925at2759"/>
<reference evidence="2 3" key="3">
    <citation type="journal article" date="2017" name="Mol. Plant Pathol.">
        <title>A gapless genome sequence of the fungus Botrytis cinerea.</title>
        <authorList>
            <person name="Van Kan J.A."/>
            <person name="Stassen J.H."/>
            <person name="Mosbach A."/>
            <person name="Van Der Lee T.A."/>
            <person name="Faino L."/>
            <person name="Farmer A.D."/>
            <person name="Papasotiriou D.G."/>
            <person name="Zhou S."/>
            <person name="Seidl M.F."/>
            <person name="Cottam E."/>
            <person name="Edel D."/>
            <person name="Hahn M."/>
            <person name="Schwartz D.C."/>
            <person name="Dietrich R.A."/>
            <person name="Widdison S."/>
            <person name="Scalliet G."/>
        </authorList>
    </citation>
    <scope>NUCLEOTIDE SEQUENCE [LARGE SCALE GENOMIC DNA]</scope>
    <source>
        <strain evidence="2 3">B05.10</strain>
    </source>
</reference>
<feature type="compositionally biased region" description="Low complexity" evidence="1">
    <location>
        <begin position="232"/>
        <end position="246"/>
    </location>
</feature>
<feature type="region of interest" description="Disordered" evidence="1">
    <location>
        <begin position="631"/>
        <end position="661"/>
    </location>
</feature>
<name>A0A384JKW0_BOTFB</name>
<dbReference type="GeneID" id="5435779"/>
<feature type="compositionally biased region" description="Polar residues" evidence="1">
    <location>
        <begin position="1"/>
        <end position="23"/>
    </location>
</feature>
<organism evidence="2 3">
    <name type="scientific">Botryotinia fuckeliana (strain B05.10)</name>
    <name type="common">Noble rot fungus</name>
    <name type="synonym">Botrytis cinerea</name>
    <dbReference type="NCBI Taxonomy" id="332648"/>
    <lineage>
        <taxon>Eukaryota</taxon>
        <taxon>Fungi</taxon>
        <taxon>Dikarya</taxon>
        <taxon>Ascomycota</taxon>
        <taxon>Pezizomycotina</taxon>
        <taxon>Leotiomycetes</taxon>
        <taxon>Helotiales</taxon>
        <taxon>Sclerotiniaceae</taxon>
        <taxon>Botrytis</taxon>
    </lineage>
</organism>
<dbReference type="AlphaFoldDB" id="A0A384JKW0"/>
<feature type="compositionally biased region" description="Low complexity" evidence="1">
    <location>
        <begin position="269"/>
        <end position="278"/>
    </location>
</feature>
<feature type="compositionally biased region" description="Polar residues" evidence="1">
    <location>
        <begin position="179"/>
        <end position="199"/>
    </location>
</feature>
<reference evidence="2" key="4">
    <citation type="submission" date="2017-12" db="EMBL/GenBank/DDBJ databases">
        <authorList>
            <person name="van Kan J."/>
        </authorList>
    </citation>
    <scope>NUCLEOTIDE SEQUENCE</scope>
    <source>
        <strain evidence="2">B05.10</strain>
    </source>
</reference>
<feature type="compositionally biased region" description="Polar residues" evidence="1">
    <location>
        <begin position="468"/>
        <end position="486"/>
    </location>
</feature>
<dbReference type="VEuPathDB" id="FungiDB:Bcin06g06450"/>
<sequence>MSKFTKSGTWKTEATGRTNTGSTIRGKISAPIPIQDDDEFPIRSPGTGIATPLGSLNSDGIEKVMRGSAISGRDSALAHGDTGTGSYIEPPRRIGTSPLPSDRPSYNAPSRRTEDYSIPRSSSPVGRPSGSILSKPARKKSTFKGVFGKIFGKKKKDAANRKQSVGALQSEQHHRSDPSALSRSPLNTATSPERSTSMPINEFNRALRSHSPFVDTSLKEQINTERDPNRISTQTQSTTTRTRVTTGRLYTPDKTPGYVDWTGLSPRPASAQAKGSKASSDEAISGSIGMAVTSSSHPNRRSRSLGQLREAARIAGGTDRRRSDEIRYWRASYDPGPLSPLSSDKAEVEEPRSMNDPESPRLIDSQDQPQPFNFGHLSGLSGMKITQAADLATRVDRIESRLVEMEKTVFQIHRRLNGNGDNVALQDPPKGGKRERSSSARRPPTDNSETTLPGLPRHRHWHEFGAQSRLSNNNNAHRPTSSSHNSYHPDFDDTMQAPYATTTDERVHLSSSHTTGRPLSTSTTIRGLPSSSPTIQKDAHLTMEHYTNLTNMFLAEQSAREQLENVVLTLQRQIASYPSVASTSYPTPDSATGAGPILDATSSSKGTSEGFGIDSDDDAYAAGSEVFQTPKEELGGQNFGDEVFGTGKGYGSGSSRLTVDTGKGDARTLSLSQITMGKGVQPSLNF</sequence>
<protein>
    <submittedName>
        <fullName evidence="2">Uncharacterized protein</fullName>
    </submittedName>
</protein>